<evidence type="ECO:0000313" key="3">
    <source>
        <dbReference type="Proteomes" id="UP001446871"/>
    </source>
</evidence>
<comment type="caution">
    <text evidence="2">The sequence shown here is derived from an EMBL/GenBank/DDBJ whole genome shotgun (WGS) entry which is preliminary data.</text>
</comment>
<accession>A0ABR1W3I8</accession>
<dbReference type="EMBL" id="JAQQWM010000002">
    <property type="protein sequence ID" value="KAK8077997.1"/>
    <property type="molecule type" value="Genomic_DNA"/>
</dbReference>
<gene>
    <name evidence="2" type="ORF">PG996_004167</name>
</gene>
<proteinExistence type="predicted"/>
<organism evidence="2 3">
    <name type="scientific">Apiospora saccharicola</name>
    <dbReference type="NCBI Taxonomy" id="335842"/>
    <lineage>
        <taxon>Eukaryota</taxon>
        <taxon>Fungi</taxon>
        <taxon>Dikarya</taxon>
        <taxon>Ascomycota</taxon>
        <taxon>Pezizomycotina</taxon>
        <taxon>Sordariomycetes</taxon>
        <taxon>Xylariomycetidae</taxon>
        <taxon>Amphisphaeriales</taxon>
        <taxon>Apiosporaceae</taxon>
        <taxon>Apiospora</taxon>
    </lineage>
</organism>
<reference evidence="2 3" key="1">
    <citation type="submission" date="2023-01" db="EMBL/GenBank/DDBJ databases">
        <title>Analysis of 21 Apiospora genomes using comparative genomics revels a genus with tremendous synthesis potential of carbohydrate active enzymes and secondary metabolites.</title>
        <authorList>
            <person name="Sorensen T."/>
        </authorList>
    </citation>
    <scope>NUCLEOTIDE SEQUENCE [LARGE SCALE GENOMIC DNA]</scope>
    <source>
        <strain evidence="2 3">CBS 83171</strain>
    </source>
</reference>
<feature type="compositionally biased region" description="Basic and acidic residues" evidence="1">
    <location>
        <begin position="82"/>
        <end position="94"/>
    </location>
</feature>
<feature type="region of interest" description="Disordered" evidence="1">
    <location>
        <begin position="27"/>
        <end position="110"/>
    </location>
</feature>
<protein>
    <submittedName>
        <fullName evidence="2">Uncharacterized protein</fullName>
    </submittedName>
</protein>
<name>A0ABR1W3I8_9PEZI</name>
<keyword evidence="3" id="KW-1185">Reference proteome</keyword>
<dbReference type="Proteomes" id="UP001446871">
    <property type="component" value="Unassembled WGS sequence"/>
</dbReference>
<evidence type="ECO:0000256" key="1">
    <source>
        <dbReference type="SAM" id="MobiDB-lite"/>
    </source>
</evidence>
<sequence length="110" mass="12425">MNGTSSAVAAGTAQVPYLFRKYAVDLTGPKNRYPIPCDPSEEENARRDPRQARRQTQRQQEQTVEQGWDSDVEQQFDALLVDNKEENARRDPRQARPTTGTTAETARADC</sequence>
<evidence type="ECO:0000313" key="2">
    <source>
        <dbReference type="EMBL" id="KAK8077997.1"/>
    </source>
</evidence>